<evidence type="ECO:0008006" key="3">
    <source>
        <dbReference type="Google" id="ProtNLM"/>
    </source>
</evidence>
<protein>
    <recommendedName>
        <fullName evidence="3">Lipoprotein</fullName>
    </recommendedName>
</protein>
<dbReference type="Proteomes" id="UP000442694">
    <property type="component" value="Unassembled WGS sequence"/>
</dbReference>
<comment type="caution">
    <text evidence="1">The sequence shown here is derived from an EMBL/GenBank/DDBJ whole genome shotgun (WGS) entry which is preliminary data.</text>
</comment>
<dbReference type="RefSeq" id="WP_152211320.1">
    <property type="nucleotide sequence ID" value="NZ_WFLN01000004.1"/>
</dbReference>
<keyword evidence="2" id="KW-1185">Reference proteome</keyword>
<organism evidence="1 2">
    <name type="scientific">Fluviispira multicolorata</name>
    <dbReference type="NCBI Taxonomy" id="2654512"/>
    <lineage>
        <taxon>Bacteria</taxon>
        <taxon>Pseudomonadati</taxon>
        <taxon>Bdellovibrionota</taxon>
        <taxon>Oligoflexia</taxon>
        <taxon>Silvanigrellales</taxon>
        <taxon>Silvanigrellaceae</taxon>
        <taxon>Fluviispira</taxon>
    </lineage>
</organism>
<gene>
    <name evidence="1" type="ORF">GCL57_00620</name>
</gene>
<reference evidence="1 2" key="1">
    <citation type="submission" date="2019-10" db="EMBL/GenBank/DDBJ databases">
        <title>New genus of Silvanigrellaceae.</title>
        <authorList>
            <person name="Pitt A."/>
            <person name="Hahn M.W."/>
        </authorList>
    </citation>
    <scope>NUCLEOTIDE SEQUENCE [LARGE SCALE GENOMIC DNA]</scope>
    <source>
        <strain evidence="1 2">33A1-SZDP</strain>
    </source>
</reference>
<dbReference type="PROSITE" id="PS51257">
    <property type="entry name" value="PROKAR_LIPOPROTEIN"/>
    <property type="match status" value="1"/>
</dbReference>
<proteinExistence type="predicted"/>
<sequence length="281" mass="32830">MKFKPFVMSLAMVFVSSCGDRSEVKPKKVISYSNPEIEFRCDNSNKECDMSFKNDNIDLASGVIRFSSDRYIIRNLNFKEELIEIMKSNIEPENEIKILDEFSEFLNNFFSKVSFSNNDEDNLKINMSPEDFAESTYNLISKILSENSNKVLNNEDKILITELLKKFIYNGKFDIVNIIRQKDEIKKLIKKHFEDDRDFNVNNDFDNIFDNTIKKLNDVLKEKFNNDFNVFKKIKINEPNSFSISIHLLGDDGTSSKQIIYAPFIEKNGSKNVYRGKIYLN</sequence>
<evidence type="ECO:0000313" key="2">
    <source>
        <dbReference type="Proteomes" id="UP000442694"/>
    </source>
</evidence>
<name>A0A833N4U7_9BACT</name>
<dbReference type="EMBL" id="WFLN01000004">
    <property type="protein sequence ID" value="KAB8033232.1"/>
    <property type="molecule type" value="Genomic_DNA"/>
</dbReference>
<dbReference type="AlphaFoldDB" id="A0A833N4U7"/>
<accession>A0A833N4U7</accession>
<evidence type="ECO:0000313" key="1">
    <source>
        <dbReference type="EMBL" id="KAB8033232.1"/>
    </source>
</evidence>